<proteinExistence type="predicted"/>
<dbReference type="Proteomes" id="UP000002651">
    <property type="component" value="Chromosome"/>
</dbReference>
<reference evidence="1 2" key="1">
    <citation type="journal article" date="2012" name="J. Bacteriol.">
        <title>Whole-genome sequences of Bacillus subtilis and close relatives.</title>
        <authorList>
            <person name="Earl A.M."/>
            <person name="Eppinger M."/>
            <person name="Fricke W.F."/>
            <person name="Rosovitz M.J."/>
            <person name="Rasko D.A."/>
            <person name="Daugherty S."/>
            <person name="Losick R."/>
            <person name="Kolter R."/>
            <person name="Ravel J."/>
        </authorList>
    </citation>
    <scope>NUCLEOTIDE SEQUENCE [LARGE SCALE GENOMIC DNA]</scope>
    <source>
        <strain evidence="2">DSM 15029 / JCM 12233 / NBRC 101239 / NRRL B-23049 / TU-B-10</strain>
    </source>
</reference>
<gene>
    <name evidence="1" type="ordered locus">GYO_0735</name>
</gene>
<organism evidence="1 2">
    <name type="scientific">Bacillus spizizenii (strain DSM 15029 / JCM 12233 / NBRC 101239 / NRRL B-23049 / TU-B-10)</name>
    <name type="common">Bacillus subtilis subsp. spizizenii</name>
    <dbReference type="NCBI Taxonomy" id="1052585"/>
    <lineage>
        <taxon>Bacteria</taxon>
        <taxon>Bacillati</taxon>
        <taxon>Bacillota</taxon>
        <taxon>Bacilli</taxon>
        <taxon>Bacillales</taxon>
        <taxon>Bacillaceae</taxon>
        <taxon>Bacillus</taxon>
    </lineage>
</organism>
<keyword evidence="2" id="KW-1185">Reference proteome</keyword>
<sequence>MVRVYPETRLININQFFIENELLNLLLGIFFVRDFCIAVKFNIFT</sequence>
<dbReference type="KEGG" id="bst:GYO_0735"/>
<protein>
    <submittedName>
        <fullName evidence="1">Uncharacterized protein</fullName>
    </submittedName>
</protein>
<accession>G4NW93</accession>
<dbReference type="EMBL" id="CP002905">
    <property type="protein sequence ID" value="AEP85433.1"/>
    <property type="molecule type" value="Genomic_DNA"/>
</dbReference>
<evidence type="ECO:0000313" key="2">
    <source>
        <dbReference type="Proteomes" id="UP000002651"/>
    </source>
</evidence>
<dbReference type="STRING" id="1052585.GYO_0735"/>
<evidence type="ECO:0000313" key="1">
    <source>
        <dbReference type="EMBL" id="AEP85433.1"/>
    </source>
</evidence>
<dbReference type="AlphaFoldDB" id="G4NW93"/>
<name>G4NW93_BACS4</name>
<dbReference type="HOGENOM" id="CLU_3196294_0_0_9"/>